<dbReference type="InterPro" id="IPR046940">
    <property type="entry name" value="TPPII_Ig-like_sf"/>
</dbReference>
<dbReference type="Gene3D" id="2.60.40.3170">
    <property type="match status" value="1"/>
</dbReference>
<dbReference type="SUPFAM" id="SSF117074">
    <property type="entry name" value="Hypothetical protein PA1324"/>
    <property type="match status" value="1"/>
</dbReference>
<dbReference type="Proteomes" id="UP001596512">
    <property type="component" value="Unassembled WGS sequence"/>
</dbReference>
<name>A0ABW2TT37_9PSEU</name>
<evidence type="ECO:0000313" key="2">
    <source>
        <dbReference type="Proteomes" id="UP001596512"/>
    </source>
</evidence>
<sequence length="209" mass="21475">MSFLAQPGQLRAATVALGSTSDFTLSYSLSDGAPWLWAVPGSAELKPGSTQTITVRADATGLQPGVHESAVTLTTNAGRTPVLTIPVTLVVPAHRTGVDVGGPGLTDANADAWVGDQAWTPGGFGHLSAGPVVVNKKPIAGTEDDALFQTQRESPGGYRFDGLPAGTYQVELGFAELRAGFTPAAACSTCRSTARRCCRSTTSRPASAC</sequence>
<accession>A0ABW2TT37</accession>
<protein>
    <submittedName>
        <fullName evidence="1">Malectin domain-containing carbohydrate-binding protein</fullName>
    </submittedName>
</protein>
<reference evidence="2" key="1">
    <citation type="journal article" date="2019" name="Int. J. Syst. Evol. Microbiol.">
        <title>The Global Catalogue of Microorganisms (GCM) 10K type strain sequencing project: providing services to taxonomists for standard genome sequencing and annotation.</title>
        <authorList>
            <consortium name="The Broad Institute Genomics Platform"/>
            <consortium name="The Broad Institute Genome Sequencing Center for Infectious Disease"/>
            <person name="Wu L."/>
            <person name="Ma J."/>
        </authorList>
    </citation>
    <scope>NUCLEOTIDE SEQUENCE [LARGE SCALE GENOMIC DNA]</scope>
    <source>
        <strain evidence="2">JCM 17695</strain>
    </source>
</reference>
<organism evidence="1 2">
    <name type="scientific">Actinokineospora soli</name>
    <dbReference type="NCBI Taxonomy" id="1048753"/>
    <lineage>
        <taxon>Bacteria</taxon>
        <taxon>Bacillati</taxon>
        <taxon>Actinomycetota</taxon>
        <taxon>Actinomycetes</taxon>
        <taxon>Pseudonocardiales</taxon>
        <taxon>Pseudonocardiaceae</taxon>
        <taxon>Actinokineospora</taxon>
    </lineage>
</organism>
<dbReference type="EMBL" id="JBHTEY010000004">
    <property type="protein sequence ID" value="MFC7616884.1"/>
    <property type="molecule type" value="Genomic_DNA"/>
</dbReference>
<proteinExistence type="predicted"/>
<dbReference type="Gene3D" id="2.60.120.430">
    <property type="entry name" value="Galactose-binding lectin"/>
    <property type="match status" value="1"/>
</dbReference>
<comment type="caution">
    <text evidence="1">The sequence shown here is derived from an EMBL/GenBank/DDBJ whole genome shotgun (WGS) entry which is preliminary data.</text>
</comment>
<gene>
    <name evidence="1" type="ORF">ACFQV2_28975</name>
</gene>
<evidence type="ECO:0000313" key="1">
    <source>
        <dbReference type="EMBL" id="MFC7616884.1"/>
    </source>
</evidence>
<keyword evidence="2" id="KW-1185">Reference proteome</keyword>